<accession>A0AAE7R8D9</accession>
<keyword evidence="3" id="KW-0520">NAD</keyword>
<dbReference type="InterPro" id="IPR015590">
    <property type="entry name" value="Aldehyde_DH_dom"/>
</dbReference>
<reference evidence="9 12" key="1">
    <citation type="journal article" date="2020" name="Science">
        <title>Unexpected conservation and global transmission of agrobacterial virulence plasmids.</title>
        <authorList>
            <person name="Weisberg A.J."/>
            <person name="Davis E.W. 2nd"/>
            <person name="Tabima J."/>
            <person name="Belcher M.S."/>
            <person name="Miller M."/>
            <person name="Kuo C.H."/>
            <person name="Loper J.E."/>
            <person name="Grunwald N.J."/>
            <person name="Putnam M.L."/>
            <person name="Chang J.H."/>
        </authorList>
    </citation>
    <scope>NUCLEOTIDE SEQUENCE [LARGE SCALE GENOMIC DNA]</scope>
    <source>
        <strain evidence="9 12">A19/93</strain>
    </source>
</reference>
<evidence type="ECO:0000256" key="5">
    <source>
        <dbReference type="PIRSR" id="PIRSR036492-1"/>
    </source>
</evidence>
<dbReference type="GO" id="GO:0005737">
    <property type="term" value="C:cytoplasm"/>
    <property type="evidence" value="ECO:0007669"/>
    <property type="project" value="TreeGrafter"/>
</dbReference>
<protein>
    <recommendedName>
        <fullName evidence="4">Aldehyde dehydrogenase</fullName>
    </recommendedName>
</protein>
<gene>
    <name evidence="9" type="ORF">G6L72_17495</name>
    <name evidence="10" type="ORF">G6M88_17940</name>
</gene>
<dbReference type="KEGG" id="arui:G6M88_17940"/>
<feature type="domain" description="Aldehyde dehydrogenase" evidence="8">
    <location>
        <begin position="19"/>
        <end position="429"/>
    </location>
</feature>
<dbReference type="InterPro" id="IPR016163">
    <property type="entry name" value="Ald_DH_C"/>
</dbReference>
<evidence type="ECO:0000313" key="12">
    <source>
        <dbReference type="Proteomes" id="UP000822331"/>
    </source>
</evidence>
<dbReference type="PANTHER" id="PTHR43570:SF20">
    <property type="entry name" value="ALDEHYDE DEHYDROGENASE ALDX-RELATED"/>
    <property type="match status" value="1"/>
</dbReference>
<evidence type="ECO:0000256" key="2">
    <source>
        <dbReference type="ARBA" id="ARBA00023002"/>
    </source>
</evidence>
<dbReference type="InterPro" id="IPR016160">
    <property type="entry name" value="Ald_DH_CS_CYS"/>
</dbReference>
<keyword evidence="2 4" id="KW-0560">Oxidoreductase</keyword>
<organism evidence="10 11">
    <name type="scientific">Agrobacterium rubi</name>
    <dbReference type="NCBI Taxonomy" id="28099"/>
    <lineage>
        <taxon>Bacteria</taxon>
        <taxon>Pseudomonadati</taxon>
        <taxon>Pseudomonadota</taxon>
        <taxon>Alphaproteobacteria</taxon>
        <taxon>Hyphomicrobiales</taxon>
        <taxon>Rhizobiaceae</taxon>
        <taxon>Rhizobium/Agrobacterium group</taxon>
        <taxon>Agrobacterium</taxon>
    </lineage>
</organism>
<comment type="similarity">
    <text evidence="1 4 7">Belongs to the aldehyde dehydrogenase family.</text>
</comment>
<dbReference type="PROSITE" id="PS00070">
    <property type="entry name" value="ALDEHYDE_DEHYDR_CYS"/>
    <property type="match status" value="1"/>
</dbReference>
<evidence type="ECO:0000256" key="3">
    <source>
        <dbReference type="ARBA" id="ARBA00023027"/>
    </source>
</evidence>
<feature type="active site" evidence="5 6">
    <location>
        <position position="208"/>
    </location>
</feature>
<evidence type="ECO:0000259" key="8">
    <source>
        <dbReference type="Pfam" id="PF00171"/>
    </source>
</evidence>
<dbReference type="Pfam" id="PF00171">
    <property type="entry name" value="Aldedh"/>
    <property type="match status" value="1"/>
</dbReference>
<dbReference type="InterPro" id="IPR029510">
    <property type="entry name" value="Ald_DH_CS_GLU"/>
</dbReference>
<dbReference type="EMBL" id="JAAMCP010000010">
    <property type="protein sequence ID" value="NTF38500.1"/>
    <property type="molecule type" value="Genomic_DNA"/>
</dbReference>
<sequence>MHISLTHQKNAFEQDPFPSLAVRRERLDKIGRLLEAHEEKLCAAVSKDFGHRSPHETIMLEIAPLMGALRHTRSHLRNWMRPERRGRSIEFLQMSNWVQCQPLGIVGIMAPWNYPLLLALGPLIDVLAAGNRAMIKPSELVPETSALLTKLVGEYFKPEEVTVAQGGVAVAAAFSALPFDHLLFTGSTTVGKKVMAAAAANLTPITLELGGKSPAIIAPDYPVASAVKDIAFGKLMNAGQTCIAPDYVFVQRAKVTEFVTALVSRIHRLYPAMTASEHYTSIVGLRAHERLLKGLRECRERGVRIVEVDIPLPKSGTSIQPTLLIDPPMDCLLMEEEIFGPVLPIIPYDTIDEAITFICSRPHPLALYIFSHEKAVQRKLLDKTISGNVTINGTLLHIAQNDLPFGGVGSSGIGAYHGYEGFKRFSHAKGIAKVRVFNPARLAAPPYGRITRLLAKFLKR</sequence>
<proteinExistence type="inferred from homology"/>
<dbReference type="CDD" id="cd07133">
    <property type="entry name" value="ALDH_CALDH_CalB"/>
    <property type="match status" value="1"/>
</dbReference>
<dbReference type="Gene3D" id="3.40.309.10">
    <property type="entry name" value="Aldehyde Dehydrogenase, Chain A, domain 2"/>
    <property type="match status" value="1"/>
</dbReference>
<reference evidence="10" key="2">
    <citation type="submission" date="2020-02" db="EMBL/GenBank/DDBJ databases">
        <title>Unexpected conservation and global transmission of agrobacterial virulence plasmids.</title>
        <authorList>
            <person name="Weisberg A.J."/>
            <person name="Davis E.W. II"/>
            <person name="Tabima J.R."/>
            <person name="Belcher M.S."/>
            <person name="Miller M."/>
            <person name="Kuo C.-H."/>
            <person name="Loper J.E."/>
            <person name="Grunwald N.J."/>
            <person name="Putnam M.L."/>
            <person name="Chang J.H."/>
        </authorList>
    </citation>
    <scope>NUCLEOTIDE SEQUENCE</scope>
    <source>
        <strain evidence="10">W2/73</strain>
    </source>
</reference>
<dbReference type="FunFam" id="3.40.605.10:FF:000004">
    <property type="entry name" value="Aldehyde dehydrogenase"/>
    <property type="match status" value="1"/>
</dbReference>
<dbReference type="Gene3D" id="3.40.605.10">
    <property type="entry name" value="Aldehyde Dehydrogenase, Chain A, domain 1"/>
    <property type="match status" value="1"/>
</dbReference>
<evidence type="ECO:0000313" key="11">
    <source>
        <dbReference type="Proteomes" id="UP000663912"/>
    </source>
</evidence>
<dbReference type="PANTHER" id="PTHR43570">
    <property type="entry name" value="ALDEHYDE DEHYDROGENASE"/>
    <property type="match status" value="1"/>
</dbReference>
<dbReference type="Proteomes" id="UP000822331">
    <property type="component" value="Unassembled WGS sequence"/>
</dbReference>
<dbReference type="InterPro" id="IPR016162">
    <property type="entry name" value="Ald_DH_N"/>
</dbReference>
<evidence type="ECO:0000256" key="1">
    <source>
        <dbReference type="ARBA" id="ARBA00009986"/>
    </source>
</evidence>
<name>A0AAE7R8D9_9HYPH</name>
<feature type="active site" evidence="5">
    <location>
        <position position="242"/>
    </location>
</feature>
<evidence type="ECO:0000256" key="7">
    <source>
        <dbReference type="RuleBase" id="RU003345"/>
    </source>
</evidence>
<dbReference type="GO" id="GO:0004029">
    <property type="term" value="F:aldehyde dehydrogenase (NAD+) activity"/>
    <property type="evidence" value="ECO:0007669"/>
    <property type="project" value="TreeGrafter"/>
</dbReference>
<dbReference type="PIRSF" id="PIRSF036492">
    <property type="entry name" value="ALDH"/>
    <property type="match status" value="1"/>
</dbReference>
<evidence type="ECO:0000256" key="4">
    <source>
        <dbReference type="PIRNR" id="PIRNR036492"/>
    </source>
</evidence>
<evidence type="ECO:0000313" key="9">
    <source>
        <dbReference type="EMBL" id="NTF38500.1"/>
    </source>
</evidence>
<dbReference type="Proteomes" id="UP000663912">
    <property type="component" value="Chromosome 2"/>
</dbReference>
<dbReference type="InterPro" id="IPR012394">
    <property type="entry name" value="Aldehyde_DH_NAD(P)"/>
</dbReference>
<dbReference type="EMBL" id="CP049207">
    <property type="protein sequence ID" value="QTG03179.1"/>
    <property type="molecule type" value="Genomic_DNA"/>
</dbReference>
<dbReference type="GO" id="GO:0006081">
    <property type="term" value="P:aldehyde metabolic process"/>
    <property type="evidence" value="ECO:0007669"/>
    <property type="project" value="InterPro"/>
</dbReference>
<dbReference type="PROSITE" id="PS00687">
    <property type="entry name" value="ALDEHYDE_DEHYDR_GLU"/>
    <property type="match status" value="1"/>
</dbReference>
<dbReference type="InterPro" id="IPR016161">
    <property type="entry name" value="Ald_DH/histidinol_DH"/>
</dbReference>
<dbReference type="AlphaFoldDB" id="A0AAE7R8D9"/>
<evidence type="ECO:0000313" key="10">
    <source>
        <dbReference type="EMBL" id="QTG03179.1"/>
    </source>
</evidence>
<keyword evidence="12" id="KW-1185">Reference proteome</keyword>
<dbReference type="SUPFAM" id="SSF53720">
    <property type="entry name" value="ALDH-like"/>
    <property type="match status" value="1"/>
</dbReference>
<evidence type="ECO:0000256" key="6">
    <source>
        <dbReference type="PROSITE-ProRule" id="PRU10007"/>
    </source>
</evidence>